<feature type="compositionally biased region" description="Polar residues" evidence="1">
    <location>
        <begin position="62"/>
        <end position="88"/>
    </location>
</feature>
<feature type="compositionally biased region" description="Pro residues" evidence="1">
    <location>
        <begin position="96"/>
        <end position="106"/>
    </location>
</feature>
<dbReference type="Proteomes" id="UP000520767">
    <property type="component" value="Unassembled WGS sequence"/>
</dbReference>
<dbReference type="AlphaFoldDB" id="A0A7W7QD64"/>
<dbReference type="RefSeq" id="WP_184815449.1">
    <property type="nucleotide sequence ID" value="NZ_JACHJQ010000009.1"/>
</dbReference>
<evidence type="ECO:0000256" key="2">
    <source>
        <dbReference type="SAM" id="Phobius"/>
    </source>
</evidence>
<gene>
    <name evidence="3" type="ORF">FHR82_007722</name>
</gene>
<evidence type="ECO:0000313" key="4">
    <source>
        <dbReference type="Proteomes" id="UP000520767"/>
    </source>
</evidence>
<feature type="region of interest" description="Disordered" evidence="1">
    <location>
        <begin position="50"/>
        <end position="108"/>
    </location>
</feature>
<comment type="caution">
    <text evidence="3">The sequence shown here is derived from an EMBL/GenBank/DDBJ whole genome shotgun (WGS) entry which is preliminary data.</text>
</comment>
<keyword evidence="2" id="KW-0812">Transmembrane</keyword>
<organism evidence="3 4">
    <name type="scientific">Actinophytocola algeriensis</name>
    <dbReference type="NCBI Taxonomy" id="1768010"/>
    <lineage>
        <taxon>Bacteria</taxon>
        <taxon>Bacillati</taxon>
        <taxon>Actinomycetota</taxon>
        <taxon>Actinomycetes</taxon>
        <taxon>Pseudonocardiales</taxon>
        <taxon>Pseudonocardiaceae</taxon>
    </lineage>
</organism>
<name>A0A7W7QD64_9PSEU</name>
<sequence length="205" mass="21714">MPIRTNRGRAAVYRRLWGWPMRSPRHLTIVVFVVAVFVIAIGILVPQLTGGPKPGSGAAAESSDNTTSSPNAPGTTKTPGVTGSTSALPTRITEPPSAPTSAPPDPAALDVADSWAKAWVNHPDGVSTEDWLADLRPFTTEEQLTEMATVEPGNIVATKVTDDPEVVESFTSSVKVQVPTDGGNLLITVIDTPDGWRVAFYEQVS</sequence>
<dbReference type="EMBL" id="JACHJQ010000009">
    <property type="protein sequence ID" value="MBB4911462.1"/>
    <property type="molecule type" value="Genomic_DNA"/>
</dbReference>
<accession>A0A7W7QD64</accession>
<reference evidence="3 4" key="1">
    <citation type="submission" date="2020-08" db="EMBL/GenBank/DDBJ databases">
        <title>Genomic Encyclopedia of Type Strains, Phase III (KMG-III): the genomes of soil and plant-associated and newly described type strains.</title>
        <authorList>
            <person name="Whitman W."/>
        </authorList>
    </citation>
    <scope>NUCLEOTIDE SEQUENCE [LARGE SCALE GENOMIC DNA]</scope>
    <source>
        <strain evidence="3 4">CECT 8960</strain>
    </source>
</reference>
<evidence type="ECO:0000313" key="3">
    <source>
        <dbReference type="EMBL" id="MBB4911462.1"/>
    </source>
</evidence>
<evidence type="ECO:0000256" key="1">
    <source>
        <dbReference type="SAM" id="MobiDB-lite"/>
    </source>
</evidence>
<keyword evidence="2" id="KW-0472">Membrane</keyword>
<protein>
    <submittedName>
        <fullName evidence="3">Uncharacterized protein</fullName>
    </submittedName>
</protein>
<feature type="transmembrane region" description="Helical" evidence="2">
    <location>
        <begin position="26"/>
        <end position="45"/>
    </location>
</feature>
<keyword evidence="4" id="KW-1185">Reference proteome</keyword>
<keyword evidence="2" id="KW-1133">Transmembrane helix</keyword>
<proteinExistence type="predicted"/>